<evidence type="ECO:0000313" key="1">
    <source>
        <dbReference type="EMBL" id="QHJ72627.1"/>
    </source>
</evidence>
<evidence type="ECO:0000313" key="2">
    <source>
        <dbReference type="Proteomes" id="UP000463977"/>
    </source>
</evidence>
<dbReference type="Proteomes" id="UP000463977">
    <property type="component" value="Segment"/>
</dbReference>
<organism evidence="1 2">
    <name type="scientific">Escherichia phage JN01</name>
    <dbReference type="NCBI Taxonomy" id="2692737"/>
    <lineage>
        <taxon>Viruses</taxon>
        <taxon>Duplodnaviria</taxon>
        <taxon>Heunggongvirae</taxon>
        <taxon>Uroviricota</taxon>
        <taxon>Caudoviricetes</taxon>
        <taxon>Andersonviridae</taxon>
        <taxon>Ounavirinae</taxon>
        <taxon>Felixounavirus</taxon>
        <taxon>Felixounavirus JN01</taxon>
    </lineage>
</organism>
<name>A0A6B9SS18_9CAUD</name>
<dbReference type="EMBL" id="MN882542">
    <property type="protein sequence ID" value="QHJ72627.1"/>
    <property type="molecule type" value="Genomic_DNA"/>
</dbReference>
<accession>A0A6B9SS18</accession>
<keyword evidence="2" id="KW-1185">Reference proteome</keyword>
<sequence length="120" mass="14259">MLTTTNTCSTFFSYMTINNHMNFTLQVCTPTMWATDRCSIRLIAVFNFHLFNLKNWFKNQYKVYTVIFFIQNTIKVLRNEVEEAHNKAVRSNPYSPSHILYSQHCTAFFYLSQKITHKVI</sequence>
<reference evidence="1 2" key="1">
    <citation type="submission" date="2019-12" db="EMBL/GenBank/DDBJ databases">
        <title>Isolation and biological characterization of an alkali-resistant Escherichia coli phage.</title>
        <authorList>
            <person name="Li Y."/>
            <person name="Wu G."/>
            <person name="Shu M."/>
            <person name="Zhong C."/>
        </authorList>
    </citation>
    <scope>NUCLEOTIDE SEQUENCE [LARGE SCALE GENOMIC DNA]</scope>
</reference>
<protein>
    <submittedName>
        <fullName evidence="1">Uncharacterized protein</fullName>
    </submittedName>
</protein>
<proteinExistence type="predicted"/>